<evidence type="ECO:0000313" key="2">
    <source>
        <dbReference type="EMBL" id="QSG09430.1"/>
    </source>
</evidence>
<organism evidence="2 3">
    <name type="scientific">Halapricum desulfuricans</name>
    <dbReference type="NCBI Taxonomy" id="2841257"/>
    <lineage>
        <taxon>Archaea</taxon>
        <taxon>Methanobacteriati</taxon>
        <taxon>Methanobacteriota</taxon>
        <taxon>Stenosarchaea group</taxon>
        <taxon>Halobacteria</taxon>
        <taxon>Halobacteriales</taxon>
        <taxon>Haloarculaceae</taxon>
        <taxon>Halapricum</taxon>
    </lineage>
</organism>
<accession>A0A897N4W1</accession>
<dbReference type="AlphaFoldDB" id="A0A897N4W1"/>
<dbReference type="EMBL" id="CP064788">
    <property type="protein sequence ID" value="QSG09430.1"/>
    <property type="molecule type" value="Genomic_DNA"/>
</dbReference>
<name>A0A897N4W1_9EURY</name>
<dbReference type="Proteomes" id="UP000662973">
    <property type="component" value="Chromosome"/>
</dbReference>
<reference evidence="2 3" key="1">
    <citation type="submission" date="2020-11" db="EMBL/GenBank/DDBJ databases">
        <title>Carbohydrate-dependent, anaerobic sulfur respiration: A novel catabolism in halophilic archaea.</title>
        <authorList>
            <person name="Sorokin D.Y."/>
            <person name="Messina E."/>
            <person name="Smedile F."/>
            <person name="La Cono V."/>
            <person name="Hallsworth J.E."/>
            <person name="Yakimov M.M."/>
        </authorList>
    </citation>
    <scope>NUCLEOTIDE SEQUENCE [LARGE SCALE GENOMIC DNA]</scope>
    <source>
        <strain evidence="2 3">HSR12-2</strain>
    </source>
</reference>
<sequence>MIRATEDTGETHGQGSRSDTDPLMDEPNCPVLAAAAERYDTTGQPVTAASIASALQQRESAVGTRLSRLVDCELLAPADGGYRPTVTGREFLDFEAECGPFIVDIDGDPRS</sequence>
<gene>
    <name evidence="2" type="primary">marR2</name>
    <name evidence="2" type="ORF">HSR122_2046</name>
</gene>
<protein>
    <submittedName>
        <fullName evidence="2">Transcriptional regulator, MarR family</fullName>
    </submittedName>
</protein>
<evidence type="ECO:0000313" key="3">
    <source>
        <dbReference type="Proteomes" id="UP000662973"/>
    </source>
</evidence>
<feature type="region of interest" description="Disordered" evidence="1">
    <location>
        <begin position="1"/>
        <end position="27"/>
    </location>
</feature>
<feature type="compositionally biased region" description="Basic and acidic residues" evidence="1">
    <location>
        <begin position="1"/>
        <end position="10"/>
    </location>
</feature>
<proteinExistence type="predicted"/>
<evidence type="ECO:0000256" key="1">
    <source>
        <dbReference type="SAM" id="MobiDB-lite"/>
    </source>
</evidence>
<keyword evidence="3" id="KW-1185">Reference proteome</keyword>
<dbReference type="KEGG" id="hds:HSR122_2046"/>